<evidence type="ECO:0000256" key="2">
    <source>
        <dbReference type="ARBA" id="ARBA00007656"/>
    </source>
</evidence>
<dbReference type="InterPro" id="IPR050245">
    <property type="entry name" value="PrsA_foldase"/>
</dbReference>
<dbReference type="eggNOG" id="COG0760">
    <property type="taxonomic scope" value="Bacteria"/>
</dbReference>
<evidence type="ECO:0000313" key="11">
    <source>
        <dbReference type="EMBL" id="EAU42215.1"/>
    </source>
</evidence>
<proteinExistence type="inferred from homology"/>
<accession>Q0G7Z9</accession>
<organism evidence="11 12">
    <name type="scientific">Fulvimarina pelagi HTCC2506</name>
    <dbReference type="NCBI Taxonomy" id="314231"/>
    <lineage>
        <taxon>Bacteria</taxon>
        <taxon>Pseudomonadati</taxon>
        <taxon>Pseudomonadota</taxon>
        <taxon>Alphaproteobacteria</taxon>
        <taxon>Hyphomicrobiales</taxon>
        <taxon>Aurantimonadaceae</taxon>
        <taxon>Fulvimarina</taxon>
    </lineage>
</organism>
<comment type="caution">
    <text evidence="11">The sequence shown here is derived from an EMBL/GenBank/DDBJ whole genome shotgun (WGS) entry which is preliminary data.</text>
</comment>
<feature type="chain" id="PRO_5007922623" description="Parvulin-like PPIase" evidence="9">
    <location>
        <begin position="27"/>
        <end position="295"/>
    </location>
</feature>
<keyword evidence="8 11" id="KW-0413">Isomerase</keyword>
<evidence type="ECO:0000256" key="4">
    <source>
        <dbReference type="ARBA" id="ARBA00018370"/>
    </source>
</evidence>
<evidence type="ECO:0000256" key="7">
    <source>
        <dbReference type="ARBA" id="ARBA00031484"/>
    </source>
</evidence>
<dbReference type="InterPro" id="IPR000297">
    <property type="entry name" value="PPIase_PpiC"/>
</dbReference>
<protein>
    <recommendedName>
        <fullName evidence="4">Parvulin-like PPIase</fullName>
        <ecNumber evidence="3">5.2.1.8</ecNumber>
    </recommendedName>
    <alternativeName>
        <fullName evidence="6">Peptidyl-prolyl cis-trans isomerase plp</fullName>
    </alternativeName>
    <alternativeName>
        <fullName evidence="7">Rotamase plp</fullName>
    </alternativeName>
</protein>
<dbReference type="Proteomes" id="UP000004310">
    <property type="component" value="Unassembled WGS sequence"/>
</dbReference>
<keyword evidence="5 8" id="KW-0697">Rotamase</keyword>
<dbReference type="InterPro" id="IPR023058">
    <property type="entry name" value="PPIase_PpiC_CS"/>
</dbReference>
<name>Q0G7Z9_9HYPH</name>
<dbReference type="Gene3D" id="1.10.8.1040">
    <property type="match status" value="1"/>
</dbReference>
<dbReference type="HOGENOM" id="CLU_034646_1_0_5"/>
<reference evidence="11 12" key="1">
    <citation type="journal article" date="2010" name="J. Bacteriol.">
        <title>Genome sequence of Fulvimarina pelagi HTCC2506T, a Mn(II)-oxidizing alphaproteobacterium possessing an aerobic anoxygenic photosynthetic gene cluster and Xanthorhodopsin.</title>
        <authorList>
            <person name="Kang I."/>
            <person name="Oh H.M."/>
            <person name="Lim S.I."/>
            <person name="Ferriera S."/>
            <person name="Giovannoni S.J."/>
            <person name="Cho J.C."/>
        </authorList>
    </citation>
    <scope>NUCLEOTIDE SEQUENCE [LARGE SCALE GENOMIC DNA]</scope>
    <source>
        <strain evidence="11 12">HTCC2506</strain>
    </source>
</reference>
<dbReference type="PANTHER" id="PTHR47245">
    <property type="entry name" value="PEPTIDYLPROLYL ISOMERASE"/>
    <property type="match status" value="1"/>
</dbReference>
<evidence type="ECO:0000256" key="6">
    <source>
        <dbReference type="ARBA" id="ARBA00030642"/>
    </source>
</evidence>
<dbReference type="EC" id="5.2.1.8" evidence="3"/>
<dbReference type="STRING" id="217511.GCA_001463845_01605"/>
<evidence type="ECO:0000256" key="3">
    <source>
        <dbReference type="ARBA" id="ARBA00013194"/>
    </source>
</evidence>
<dbReference type="SUPFAM" id="SSF54534">
    <property type="entry name" value="FKBP-like"/>
    <property type="match status" value="1"/>
</dbReference>
<dbReference type="GO" id="GO:0003755">
    <property type="term" value="F:peptidyl-prolyl cis-trans isomerase activity"/>
    <property type="evidence" value="ECO:0007669"/>
    <property type="project" value="UniProtKB-KW"/>
</dbReference>
<keyword evidence="9" id="KW-0732">Signal</keyword>
<dbReference type="PANTHER" id="PTHR47245:SF2">
    <property type="entry name" value="PEPTIDYL-PROLYL CIS-TRANS ISOMERASE HP_0175-RELATED"/>
    <property type="match status" value="1"/>
</dbReference>
<evidence type="ECO:0000256" key="1">
    <source>
        <dbReference type="ARBA" id="ARBA00000971"/>
    </source>
</evidence>
<evidence type="ECO:0000256" key="5">
    <source>
        <dbReference type="ARBA" id="ARBA00023110"/>
    </source>
</evidence>
<dbReference type="Pfam" id="PF13616">
    <property type="entry name" value="Rotamase_3"/>
    <property type="match status" value="1"/>
</dbReference>
<evidence type="ECO:0000256" key="8">
    <source>
        <dbReference type="PROSITE-ProRule" id="PRU00278"/>
    </source>
</evidence>
<dbReference type="Gene3D" id="3.10.50.40">
    <property type="match status" value="1"/>
</dbReference>
<dbReference type="SUPFAM" id="SSF109998">
    <property type="entry name" value="Triger factor/SurA peptide-binding domain-like"/>
    <property type="match status" value="1"/>
</dbReference>
<feature type="signal peptide" evidence="9">
    <location>
        <begin position="1"/>
        <end position="26"/>
    </location>
</feature>
<gene>
    <name evidence="11" type="ORF">FP2506_05236</name>
</gene>
<dbReference type="EMBL" id="AATP01000001">
    <property type="protein sequence ID" value="EAU42215.1"/>
    <property type="molecule type" value="Genomic_DNA"/>
</dbReference>
<feature type="domain" description="PpiC" evidence="10">
    <location>
        <begin position="136"/>
        <end position="226"/>
    </location>
</feature>
<dbReference type="RefSeq" id="WP_007066190.1">
    <property type="nucleotide sequence ID" value="NZ_DS022272.1"/>
</dbReference>
<evidence type="ECO:0000259" key="10">
    <source>
        <dbReference type="PROSITE" id="PS50198"/>
    </source>
</evidence>
<sequence length="295" mass="32207">MLHRKRLGLFSATAALALMTAAQVFAQSPVVATVGEEEITEADLTAAQAEIGGDFERVPEDQRRIAVLAALIDIKVLAQAAEEATLQDDAQIAATIDFLRDRTLHNAYFAREGVDTVTDEELRARYEQEIAAMEPPQEVRARHILLETEDQARTVIEELQNGADFAELATEKSTGPTAQNGGDLGFFADGQMVPPFSEAAFALEPGAITEEPVQTQFGWHVIKVEEKRQAEPPAYEQVQEQIRRAVLQEKYVGLVGEAREELGVTYVDPAVKQQMDDLKAKADAAAAEMRGGSSN</sequence>
<dbReference type="InterPro" id="IPR046357">
    <property type="entry name" value="PPIase_dom_sf"/>
</dbReference>
<comment type="similarity">
    <text evidence="2">Belongs to the PpiC/parvulin rotamase family.</text>
</comment>
<keyword evidence="12" id="KW-1185">Reference proteome</keyword>
<dbReference type="PROSITE" id="PS01096">
    <property type="entry name" value="PPIC_PPIASE_1"/>
    <property type="match status" value="1"/>
</dbReference>
<dbReference type="PROSITE" id="PS50198">
    <property type="entry name" value="PPIC_PPIASE_2"/>
    <property type="match status" value="1"/>
</dbReference>
<evidence type="ECO:0000256" key="9">
    <source>
        <dbReference type="SAM" id="SignalP"/>
    </source>
</evidence>
<dbReference type="InterPro" id="IPR027304">
    <property type="entry name" value="Trigger_fact/SurA_dom_sf"/>
</dbReference>
<evidence type="ECO:0000313" key="12">
    <source>
        <dbReference type="Proteomes" id="UP000004310"/>
    </source>
</evidence>
<dbReference type="AlphaFoldDB" id="Q0G7Z9"/>
<comment type="catalytic activity">
    <reaction evidence="1">
        <text>[protein]-peptidylproline (omega=180) = [protein]-peptidylproline (omega=0)</text>
        <dbReference type="Rhea" id="RHEA:16237"/>
        <dbReference type="Rhea" id="RHEA-COMP:10747"/>
        <dbReference type="Rhea" id="RHEA-COMP:10748"/>
        <dbReference type="ChEBI" id="CHEBI:83833"/>
        <dbReference type="ChEBI" id="CHEBI:83834"/>
        <dbReference type="EC" id="5.2.1.8"/>
    </reaction>
</comment>